<protein>
    <submittedName>
        <fullName evidence="3">M23 family metallopeptidase</fullName>
    </submittedName>
</protein>
<dbReference type="InterPro" id="IPR011055">
    <property type="entry name" value="Dup_hybrid_motif"/>
</dbReference>
<keyword evidence="1" id="KW-0732">Signal</keyword>
<evidence type="ECO:0000256" key="1">
    <source>
        <dbReference type="ARBA" id="ARBA00022729"/>
    </source>
</evidence>
<dbReference type="EMBL" id="CP036547">
    <property type="protein sequence ID" value="QCQ47728.1"/>
    <property type="molecule type" value="Genomic_DNA"/>
</dbReference>
<name>A0AAE6EX21_BACFG</name>
<dbReference type="InterPro" id="IPR050570">
    <property type="entry name" value="Cell_wall_metabolism_enzyme"/>
</dbReference>
<dbReference type="PANTHER" id="PTHR21666:SF289">
    <property type="entry name" value="L-ALA--D-GLU ENDOPEPTIDASE"/>
    <property type="match status" value="1"/>
</dbReference>
<dbReference type="RefSeq" id="WP_005812604.1">
    <property type="nucleotide sequence ID" value="NZ_CAXSXC010000035.1"/>
</dbReference>
<geneLocation type="plasmid" evidence="3 4">
    <name>pBFS01_1</name>
</geneLocation>
<dbReference type="AlphaFoldDB" id="A0AAE6EX21"/>
<dbReference type="Proteomes" id="UP000036847">
    <property type="component" value="Plasmid pBFS01_1"/>
</dbReference>
<organism evidence="3 4">
    <name type="scientific">Bacteroides fragilis</name>
    <dbReference type="NCBI Taxonomy" id="817"/>
    <lineage>
        <taxon>Bacteria</taxon>
        <taxon>Pseudomonadati</taxon>
        <taxon>Bacteroidota</taxon>
        <taxon>Bacteroidia</taxon>
        <taxon>Bacteroidales</taxon>
        <taxon>Bacteroidaceae</taxon>
        <taxon>Bacteroides</taxon>
    </lineage>
</organism>
<feature type="domain" description="M23ase beta-sheet core" evidence="2">
    <location>
        <begin position="77"/>
        <end position="172"/>
    </location>
</feature>
<proteinExistence type="predicted"/>
<dbReference type="FunFam" id="2.70.70.10:FF:000006">
    <property type="entry name" value="M23 family peptidase"/>
    <property type="match status" value="1"/>
</dbReference>
<evidence type="ECO:0000259" key="2">
    <source>
        <dbReference type="Pfam" id="PF01551"/>
    </source>
</evidence>
<sequence length="181" mass="20682">MLKMWPLVLCVMASLPYSLLEELAVKSKSLYPVMEVVDLYQKANMLDRIPLHCPIKDKRRVSSRYGYRKDPFTGKYKFHAGIDYACDLATTVHAAASGEVIFVGFRGGYGKCIEIKHKYGFSTIYGHLSEYYIKKGMYVRMGQIIGFVGTTGRSTGYHLHYEVRKNNRVIEPLFVSYGAKR</sequence>
<dbReference type="GO" id="GO:0004222">
    <property type="term" value="F:metalloendopeptidase activity"/>
    <property type="evidence" value="ECO:0007669"/>
    <property type="project" value="TreeGrafter"/>
</dbReference>
<evidence type="ECO:0000313" key="4">
    <source>
        <dbReference type="Proteomes" id="UP000036847"/>
    </source>
</evidence>
<gene>
    <name evidence="3" type="ORF">EC80_023320</name>
</gene>
<dbReference type="PANTHER" id="PTHR21666">
    <property type="entry name" value="PEPTIDASE-RELATED"/>
    <property type="match status" value="1"/>
</dbReference>
<dbReference type="InterPro" id="IPR016047">
    <property type="entry name" value="M23ase_b-sheet_dom"/>
</dbReference>
<dbReference type="Pfam" id="PF01551">
    <property type="entry name" value="Peptidase_M23"/>
    <property type="match status" value="1"/>
</dbReference>
<accession>A0AAE6EX21</accession>
<reference evidence="3 4" key="1">
    <citation type="submission" date="2019-03" db="EMBL/GenBank/DDBJ databases">
        <title>Complete genome assembly of MDR B. fragilis.</title>
        <authorList>
            <person name="Sydenham T.V."/>
            <person name="Hasman H."/>
            <person name="Justesen U.S."/>
        </authorList>
    </citation>
    <scope>NUCLEOTIDE SEQUENCE [LARGE SCALE GENOMIC DNA]</scope>
    <source>
        <strain evidence="3 4">DCMSKEJBY0001B</strain>
        <plasmid evidence="3 4">pBFS01_1</plasmid>
    </source>
</reference>
<dbReference type="SUPFAM" id="SSF51261">
    <property type="entry name" value="Duplicated hybrid motif"/>
    <property type="match status" value="1"/>
</dbReference>
<dbReference type="CDD" id="cd12797">
    <property type="entry name" value="M23_peptidase"/>
    <property type="match status" value="1"/>
</dbReference>
<evidence type="ECO:0000313" key="3">
    <source>
        <dbReference type="EMBL" id="QCQ47728.1"/>
    </source>
</evidence>
<keyword evidence="3" id="KW-0614">Plasmid</keyword>
<dbReference type="Gene3D" id="2.70.70.10">
    <property type="entry name" value="Glucose Permease (Domain IIA)"/>
    <property type="match status" value="1"/>
</dbReference>